<feature type="compositionally biased region" description="Basic and acidic residues" evidence="1">
    <location>
        <begin position="183"/>
        <end position="194"/>
    </location>
</feature>
<protein>
    <submittedName>
        <fullName evidence="3">Protein FAM170A</fullName>
    </submittedName>
</protein>
<dbReference type="PANTHER" id="PTHR33517">
    <property type="entry name" value="PROTEIN FAM170B-RELATED"/>
    <property type="match status" value="1"/>
</dbReference>
<accession>A0ABM1AMY1</accession>
<feature type="compositionally biased region" description="Basic and acidic residues" evidence="1">
    <location>
        <begin position="281"/>
        <end position="291"/>
    </location>
</feature>
<feature type="compositionally biased region" description="Basic and acidic residues" evidence="1">
    <location>
        <begin position="145"/>
        <end position="154"/>
    </location>
</feature>
<feature type="region of interest" description="Disordered" evidence="1">
    <location>
        <begin position="267"/>
        <end position="350"/>
    </location>
</feature>
<dbReference type="PANTHER" id="PTHR33517:SF3">
    <property type="entry name" value="PROTEIN FAM170A"/>
    <property type="match status" value="1"/>
</dbReference>
<name>A0ABM1AMY1_MICOH</name>
<organism evidence="2 3">
    <name type="scientific">Microtus ochrogaster</name>
    <name type="common">Prairie vole</name>
    <dbReference type="NCBI Taxonomy" id="79684"/>
    <lineage>
        <taxon>Eukaryota</taxon>
        <taxon>Metazoa</taxon>
        <taxon>Chordata</taxon>
        <taxon>Craniata</taxon>
        <taxon>Vertebrata</taxon>
        <taxon>Euteleostomi</taxon>
        <taxon>Mammalia</taxon>
        <taxon>Eutheria</taxon>
        <taxon>Euarchontoglires</taxon>
        <taxon>Glires</taxon>
        <taxon>Rodentia</taxon>
        <taxon>Myomorpha</taxon>
        <taxon>Muroidea</taxon>
        <taxon>Cricetidae</taxon>
        <taxon>Arvicolinae</taxon>
        <taxon>Microtus</taxon>
    </lineage>
</organism>
<evidence type="ECO:0000313" key="3">
    <source>
        <dbReference type="RefSeq" id="XP_013204945.1"/>
    </source>
</evidence>
<reference evidence="3" key="1">
    <citation type="submission" date="2025-08" db="UniProtKB">
        <authorList>
            <consortium name="RefSeq"/>
        </authorList>
    </citation>
    <scope>IDENTIFICATION</scope>
</reference>
<dbReference type="Proteomes" id="UP000694915">
    <property type="component" value="Chromosome 18"/>
</dbReference>
<gene>
    <name evidence="3" type="primary">Fam170a</name>
</gene>
<keyword evidence="2" id="KW-1185">Reference proteome</keyword>
<feature type="region of interest" description="Disordered" evidence="1">
    <location>
        <begin position="141"/>
        <end position="212"/>
    </location>
</feature>
<evidence type="ECO:0000256" key="1">
    <source>
        <dbReference type="SAM" id="MobiDB-lite"/>
    </source>
</evidence>
<dbReference type="Pfam" id="PF17734">
    <property type="entry name" value="Spt46"/>
    <property type="match status" value="1"/>
</dbReference>
<feature type="compositionally biased region" description="Polar residues" evidence="1">
    <location>
        <begin position="71"/>
        <end position="88"/>
    </location>
</feature>
<proteinExistence type="predicted"/>
<evidence type="ECO:0000313" key="2">
    <source>
        <dbReference type="Proteomes" id="UP000694915"/>
    </source>
</evidence>
<feature type="region of interest" description="Disordered" evidence="1">
    <location>
        <begin position="1"/>
        <end position="50"/>
    </location>
</feature>
<dbReference type="GeneID" id="101979771"/>
<dbReference type="InterPro" id="IPR040879">
    <property type="entry name" value="Spt46-like"/>
</dbReference>
<dbReference type="RefSeq" id="XP_013204945.1">
    <property type="nucleotide sequence ID" value="XM_013349491.1"/>
</dbReference>
<feature type="region of interest" description="Disordered" evidence="1">
    <location>
        <begin position="64"/>
        <end position="102"/>
    </location>
</feature>
<feature type="compositionally biased region" description="Acidic residues" evidence="1">
    <location>
        <begin position="13"/>
        <end position="22"/>
    </location>
</feature>
<sequence length="350" mass="39213">MKRRQKRKHLEIEESQEDDEKAEEISKSQDDVPQPESTGVAEAQNPGVGEVSSASKYFSCVSSPPKLIHRSNGTQKLQASSKPGSSRVQVAEGETQPVSSSCPSYKTCVFSPCMNKHERMKVYYMRVHVIKGVAISWDTSETSESLEKHPRMEEATLPESVWVGAPSSDVSTRNLLSDSEQTGEEKEHEERLELDSPPESPMVEERPRAKTPDSLVTIENGYKCMACCRVYSTLDCLQQHVQNGFLEGFSCHVFHLVMSQIIDNVNSGHARQQQPDDNEKEEEHRDEKAEEQQPTEEDGAKKPWSQCPGCMFDSPKGQKRRRDGHQESSGSGRNAVSIKEDERANSQSNT</sequence>
<feature type="compositionally biased region" description="Polar residues" evidence="1">
    <location>
        <begin position="168"/>
        <end position="180"/>
    </location>
</feature>